<protein>
    <submittedName>
        <fullName evidence="2">Uncharacterized protein</fullName>
    </submittedName>
</protein>
<name>A0ABD3LE25_EUCGL</name>
<keyword evidence="3" id="KW-1185">Reference proteome</keyword>
<accession>A0ABD3LE25</accession>
<organism evidence="2 3">
    <name type="scientific">Eucalyptus globulus</name>
    <name type="common">Tasmanian blue gum</name>
    <dbReference type="NCBI Taxonomy" id="34317"/>
    <lineage>
        <taxon>Eukaryota</taxon>
        <taxon>Viridiplantae</taxon>
        <taxon>Streptophyta</taxon>
        <taxon>Embryophyta</taxon>
        <taxon>Tracheophyta</taxon>
        <taxon>Spermatophyta</taxon>
        <taxon>Magnoliopsida</taxon>
        <taxon>eudicotyledons</taxon>
        <taxon>Gunneridae</taxon>
        <taxon>Pentapetalae</taxon>
        <taxon>rosids</taxon>
        <taxon>malvids</taxon>
        <taxon>Myrtales</taxon>
        <taxon>Myrtaceae</taxon>
        <taxon>Myrtoideae</taxon>
        <taxon>Eucalypteae</taxon>
        <taxon>Eucalyptus</taxon>
    </lineage>
</organism>
<proteinExistence type="predicted"/>
<dbReference type="Proteomes" id="UP001634007">
    <property type="component" value="Unassembled WGS sequence"/>
</dbReference>
<reference evidence="2 3" key="1">
    <citation type="submission" date="2024-11" db="EMBL/GenBank/DDBJ databases">
        <title>Chromosome-level genome assembly of Eucalyptus globulus Labill. provides insights into its genome evolution.</title>
        <authorList>
            <person name="Li X."/>
        </authorList>
    </citation>
    <scope>NUCLEOTIDE SEQUENCE [LARGE SCALE GENOMIC DNA]</scope>
    <source>
        <strain evidence="2">CL2024</strain>
        <tissue evidence="2">Fresh tender leaves</tissue>
    </source>
</reference>
<evidence type="ECO:0000313" key="3">
    <source>
        <dbReference type="Proteomes" id="UP001634007"/>
    </source>
</evidence>
<sequence length="143" mass="15941">MSYNNRSNDSLCGRSMKMMTNILRSSSLSIASTTLGTTVRSVPIRSHSFAEDSSMMAEKSVVVQSPGTCLSQQPRGRSMPVTYLVELEDGTESAYVLRDDMNVDGRASDYIARVHRKNRHHSHEASENAPIILPPPPRMPRYK</sequence>
<feature type="region of interest" description="Disordered" evidence="1">
    <location>
        <begin position="118"/>
        <end position="143"/>
    </location>
</feature>
<dbReference type="AlphaFoldDB" id="A0ABD3LE25"/>
<evidence type="ECO:0000256" key="1">
    <source>
        <dbReference type="SAM" id="MobiDB-lite"/>
    </source>
</evidence>
<dbReference type="EMBL" id="JBJKBG010000002">
    <property type="protein sequence ID" value="KAL3748316.1"/>
    <property type="molecule type" value="Genomic_DNA"/>
</dbReference>
<evidence type="ECO:0000313" key="2">
    <source>
        <dbReference type="EMBL" id="KAL3748316.1"/>
    </source>
</evidence>
<feature type="compositionally biased region" description="Pro residues" evidence="1">
    <location>
        <begin position="132"/>
        <end position="143"/>
    </location>
</feature>
<comment type="caution">
    <text evidence="2">The sequence shown here is derived from an EMBL/GenBank/DDBJ whole genome shotgun (WGS) entry which is preliminary data.</text>
</comment>
<gene>
    <name evidence="2" type="ORF">ACJRO7_009535</name>
</gene>